<dbReference type="PANTHER" id="PTHR30474:SF1">
    <property type="entry name" value="PEPTIDOGLYCAN GLYCOSYLTRANSFERASE MRDB"/>
    <property type="match status" value="1"/>
</dbReference>
<evidence type="ECO:0000256" key="6">
    <source>
        <dbReference type="SAM" id="MobiDB-lite"/>
    </source>
</evidence>
<evidence type="ECO:0000256" key="1">
    <source>
        <dbReference type="ARBA" id="ARBA00004141"/>
    </source>
</evidence>
<dbReference type="Proteomes" id="UP000266482">
    <property type="component" value="Unassembled WGS sequence"/>
</dbReference>
<feature type="transmembrane region" description="Helical" evidence="7">
    <location>
        <begin position="166"/>
        <end position="182"/>
    </location>
</feature>
<evidence type="ECO:0000313" key="8">
    <source>
        <dbReference type="EMBL" id="RIX60171.1"/>
    </source>
</evidence>
<dbReference type="GO" id="GO:0008360">
    <property type="term" value="P:regulation of cell shape"/>
    <property type="evidence" value="ECO:0007669"/>
    <property type="project" value="UniProtKB-KW"/>
</dbReference>
<name>A0A3A1VI90_9BACL</name>
<evidence type="ECO:0000313" key="9">
    <source>
        <dbReference type="Proteomes" id="UP000266482"/>
    </source>
</evidence>
<keyword evidence="2 7" id="KW-0812">Transmembrane</keyword>
<comment type="subcellular location">
    <subcellularLocation>
        <location evidence="1">Membrane</location>
        <topology evidence="1">Multi-pass membrane protein</topology>
    </subcellularLocation>
</comment>
<dbReference type="NCBIfam" id="NF038403">
    <property type="entry name" value="perm_prefix_1"/>
    <property type="match status" value="1"/>
</dbReference>
<evidence type="ECO:0000256" key="2">
    <source>
        <dbReference type="ARBA" id="ARBA00022692"/>
    </source>
</evidence>
<accession>A0A3A1VI90</accession>
<keyword evidence="3" id="KW-0133">Cell shape</keyword>
<evidence type="ECO:0000256" key="5">
    <source>
        <dbReference type="ARBA" id="ARBA00023136"/>
    </source>
</evidence>
<protein>
    <submittedName>
        <fullName evidence="8">FtsW/RodA/SpoVE family cell cycle protein</fullName>
    </submittedName>
</protein>
<dbReference type="PANTHER" id="PTHR30474">
    <property type="entry name" value="CELL CYCLE PROTEIN"/>
    <property type="match status" value="1"/>
</dbReference>
<keyword evidence="5 7" id="KW-0472">Membrane</keyword>
<feature type="transmembrane region" description="Helical" evidence="7">
    <location>
        <begin position="396"/>
        <end position="423"/>
    </location>
</feature>
<dbReference type="InterPro" id="IPR047928">
    <property type="entry name" value="Perm_prefix_1"/>
</dbReference>
<dbReference type="AlphaFoldDB" id="A0A3A1VI90"/>
<feature type="transmembrane region" description="Helical" evidence="7">
    <location>
        <begin position="359"/>
        <end position="384"/>
    </location>
</feature>
<feature type="transmembrane region" description="Helical" evidence="7">
    <location>
        <begin position="136"/>
        <end position="154"/>
    </location>
</feature>
<sequence length="466" mass="52253">MGPFSYDSRPRDRGGIGMSERNWAADHPAVKAYIEEVCQQVKAKDIHMDIAQEMLSHLEELTEEKLASGRLSRDEAVTEALKHMGEAREIGRGFHAVHRPKPEWSVIALAAGMVIIAVLALFAMPAYPSGNQANNAVKWVCGGVGITLMILFYFADYRKLLKWSWPLYWITIGLMTYAWLFGPEVNGFRKFIRVGAFGLDMFTLSSYLLLIAIAGLLHQEQRKDSKSDAKWLRSLKAVRNLAAYAWIPSFLYLISPSLAAFIPYAVGLFVLLVLSGRIKLLLASGSAILLGLLLIMNNLPHYMSLKVRLGGILQLNWIGGFQTNVILDTIRSGGMWGQGFAVPNESLLHMYSEMLFPNLVYSLGWVFGAFVILVVFGFVFRTLRMGQRLHDQYGKYIVFGAGTVFTVRLVWNILMSLGLVPVIGFDLPILNWSSVTIFEFAVAGLMLSIYRRKDMVSRLQPANPFR</sequence>
<dbReference type="Pfam" id="PF01098">
    <property type="entry name" value="FTSW_RODA_SPOVE"/>
    <property type="match status" value="1"/>
</dbReference>
<proteinExistence type="predicted"/>
<dbReference type="GO" id="GO:0051301">
    <property type="term" value="P:cell division"/>
    <property type="evidence" value="ECO:0007669"/>
    <property type="project" value="InterPro"/>
</dbReference>
<dbReference type="OrthoDB" id="2192428at2"/>
<evidence type="ECO:0000256" key="3">
    <source>
        <dbReference type="ARBA" id="ARBA00022960"/>
    </source>
</evidence>
<feature type="region of interest" description="Disordered" evidence="6">
    <location>
        <begin position="1"/>
        <end position="20"/>
    </location>
</feature>
<comment type="caution">
    <text evidence="8">The sequence shown here is derived from an EMBL/GenBank/DDBJ whole genome shotgun (WGS) entry which is preliminary data.</text>
</comment>
<organism evidence="8 9">
    <name type="scientific">Paenibacillus nanensis</name>
    <dbReference type="NCBI Taxonomy" id="393251"/>
    <lineage>
        <taxon>Bacteria</taxon>
        <taxon>Bacillati</taxon>
        <taxon>Bacillota</taxon>
        <taxon>Bacilli</taxon>
        <taxon>Bacillales</taxon>
        <taxon>Paenibacillaceae</taxon>
        <taxon>Paenibacillus</taxon>
    </lineage>
</organism>
<feature type="transmembrane region" description="Helical" evidence="7">
    <location>
        <begin position="429"/>
        <end position="450"/>
    </location>
</feature>
<keyword evidence="9" id="KW-1185">Reference proteome</keyword>
<dbReference type="GO" id="GO:0005886">
    <property type="term" value="C:plasma membrane"/>
    <property type="evidence" value="ECO:0007669"/>
    <property type="project" value="TreeGrafter"/>
</dbReference>
<reference evidence="8 9" key="1">
    <citation type="submission" date="2018-09" db="EMBL/GenBank/DDBJ databases">
        <title>Paenibacillus aracenensis nov. sp. isolated from a cave in southern Spain.</title>
        <authorList>
            <person name="Jurado V."/>
            <person name="Gutierrez-Patricio S."/>
            <person name="Gonzalez-Pimentel J.L."/>
            <person name="Miller A.Z."/>
            <person name="Laiz L."/>
            <person name="Saiz-Jimenez C."/>
        </authorList>
    </citation>
    <scope>NUCLEOTIDE SEQUENCE [LARGE SCALE GENOMIC DNA]</scope>
    <source>
        <strain evidence="8 9">DSM 22867</strain>
    </source>
</reference>
<dbReference type="GO" id="GO:0032153">
    <property type="term" value="C:cell division site"/>
    <property type="evidence" value="ECO:0007669"/>
    <property type="project" value="TreeGrafter"/>
</dbReference>
<gene>
    <name evidence="8" type="ORF">D3P08_00890</name>
</gene>
<feature type="transmembrane region" description="Helical" evidence="7">
    <location>
        <begin position="280"/>
        <end position="299"/>
    </location>
</feature>
<feature type="transmembrane region" description="Helical" evidence="7">
    <location>
        <begin position="194"/>
        <end position="217"/>
    </location>
</feature>
<feature type="transmembrane region" description="Helical" evidence="7">
    <location>
        <begin position="104"/>
        <end position="124"/>
    </location>
</feature>
<dbReference type="InterPro" id="IPR001182">
    <property type="entry name" value="FtsW/RodA"/>
</dbReference>
<evidence type="ECO:0000256" key="7">
    <source>
        <dbReference type="SAM" id="Phobius"/>
    </source>
</evidence>
<dbReference type="GO" id="GO:0015648">
    <property type="term" value="F:lipid-linked peptidoglycan transporter activity"/>
    <property type="evidence" value="ECO:0007669"/>
    <property type="project" value="TreeGrafter"/>
</dbReference>
<dbReference type="EMBL" id="QXQA01000001">
    <property type="protein sequence ID" value="RIX60171.1"/>
    <property type="molecule type" value="Genomic_DNA"/>
</dbReference>
<feature type="transmembrane region" description="Helical" evidence="7">
    <location>
        <begin position="250"/>
        <end position="273"/>
    </location>
</feature>
<evidence type="ECO:0000256" key="4">
    <source>
        <dbReference type="ARBA" id="ARBA00022989"/>
    </source>
</evidence>
<keyword evidence="4 7" id="KW-1133">Transmembrane helix</keyword>